<dbReference type="EMBL" id="BAAATD010000026">
    <property type="protein sequence ID" value="GAA2638630.1"/>
    <property type="molecule type" value="Genomic_DNA"/>
</dbReference>
<name>A0ABN3QYH7_9ACTN</name>
<reference evidence="1 2" key="1">
    <citation type="journal article" date="2019" name="Int. J. Syst. Evol. Microbiol.">
        <title>The Global Catalogue of Microorganisms (GCM) 10K type strain sequencing project: providing services to taxonomists for standard genome sequencing and annotation.</title>
        <authorList>
            <consortium name="The Broad Institute Genomics Platform"/>
            <consortium name="The Broad Institute Genome Sequencing Center for Infectious Disease"/>
            <person name="Wu L."/>
            <person name="Ma J."/>
        </authorList>
    </citation>
    <scope>NUCLEOTIDE SEQUENCE [LARGE SCALE GENOMIC DNA]</scope>
    <source>
        <strain evidence="1 2">JCM 6833</strain>
    </source>
</reference>
<keyword evidence="2" id="KW-1185">Reference proteome</keyword>
<dbReference type="Proteomes" id="UP001501509">
    <property type="component" value="Unassembled WGS sequence"/>
</dbReference>
<accession>A0ABN3QYH7</accession>
<organism evidence="1 2">
    <name type="scientific">Actinomadura fulvescens</name>
    <dbReference type="NCBI Taxonomy" id="46160"/>
    <lineage>
        <taxon>Bacteria</taxon>
        <taxon>Bacillati</taxon>
        <taxon>Actinomycetota</taxon>
        <taxon>Actinomycetes</taxon>
        <taxon>Streptosporangiales</taxon>
        <taxon>Thermomonosporaceae</taxon>
        <taxon>Actinomadura</taxon>
    </lineage>
</organism>
<proteinExistence type="predicted"/>
<gene>
    <name evidence="1" type="ORF">GCM10010411_93260</name>
</gene>
<evidence type="ECO:0000313" key="1">
    <source>
        <dbReference type="EMBL" id="GAA2638630.1"/>
    </source>
</evidence>
<comment type="caution">
    <text evidence="1">The sequence shown here is derived from an EMBL/GenBank/DDBJ whole genome shotgun (WGS) entry which is preliminary data.</text>
</comment>
<sequence>MAAPAFVTDCVAEPAPQDTAATTATAAAAVIVSLGRGMTRLPGAIRGLTCGSIDTSFMEFLSRKLGRRWEIRTSDYDPDEELAATPQRSPTPQLRAFEALRLGASAGDFHTSAL</sequence>
<evidence type="ECO:0000313" key="2">
    <source>
        <dbReference type="Proteomes" id="UP001501509"/>
    </source>
</evidence>
<protein>
    <submittedName>
        <fullName evidence="1">Uncharacterized protein</fullName>
    </submittedName>
</protein>